<keyword evidence="4 7" id="KW-0808">Transferase</keyword>
<organism evidence="8 9">
    <name type="scientific">Larsenimonas rhizosphaerae</name>
    <dbReference type="NCBI Taxonomy" id="2944682"/>
    <lineage>
        <taxon>Bacteria</taxon>
        <taxon>Pseudomonadati</taxon>
        <taxon>Pseudomonadota</taxon>
        <taxon>Gammaproteobacteria</taxon>
        <taxon>Oceanospirillales</taxon>
        <taxon>Halomonadaceae</taxon>
        <taxon>Larsenimonas</taxon>
    </lineage>
</organism>
<name>A0AA41ZM55_9GAMM</name>
<proteinExistence type="inferred from homology"/>
<evidence type="ECO:0000256" key="4">
    <source>
        <dbReference type="ARBA" id="ARBA00022679"/>
    </source>
</evidence>
<dbReference type="CDD" id="cd00610">
    <property type="entry name" value="OAT_like"/>
    <property type="match status" value="1"/>
</dbReference>
<accession>A0AA41ZM55</accession>
<evidence type="ECO:0000256" key="3">
    <source>
        <dbReference type="ARBA" id="ARBA00022576"/>
    </source>
</evidence>
<dbReference type="NCBIfam" id="TIGR02407">
    <property type="entry name" value="ectoine_ectB"/>
    <property type="match status" value="1"/>
</dbReference>
<dbReference type="GO" id="GO:0047307">
    <property type="term" value="F:diaminobutyrate-pyruvate transaminase activity"/>
    <property type="evidence" value="ECO:0007669"/>
    <property type="project" value="InterPro"/>
</dbReference>
<dbReference type="GO" id="GO:0030170">
    <property type="term" value="F:pyridoxal phosphate binding"/>
    <property type="evidence" value="ECO:0007669"/>
    <property type="project" value="InterPro"/>
</dbReference>
<evidence type="ECO:0000256" key="2">
    <source>
        <dbReference type="ARBA" id="ARBA00008954"/>
    </source>
</evidence>
<dbReference type="InterPro" id="IPR015424">
    <property type="entry name" value="PyrdxlP-dep_Trfase"/>
</dbReference>
<evidence type="ECO:0000256" key="6">
    <source>
        <dbReference type="RuleBase" id="RU003560"/>
    </source>
</evidence>
<comment type="caution">
    <text evidence="8">The sequence shown here is derived from an EMBL/GenBank/DDBJ whole genome shotgun (WGS) entry which is preliminary data.</text>
</comment>
<dbReference type="AlphaFoldDB" id="A0AA41ZM55"/>
<evidence type="ECO:0000313" key="8">
    <source>
        <dbReference type="EMBL" id="MCX2523395.1"/>
    </source>
</evidence>
<evidence type="ECO:0000256" key="1">
    <source>
        <dbReference type="ARBA" id="ARBA00001933"/>
    </source>
</evidence>
<dbReference type="PROSITE" id="PS00600">
    <property type="entry name" value="AA_TRANSFER_CLASS_3"/>
    <property type="match status" value="1"/>
</dbReference>
<comment type="pathway">
    <text evidence="7">Amine and polyamine biosynthesis; ectoine biosynthesis; L-ectoine from L-aspartate 4-semialdehyde: step 1/3.</text>
</comment>
<dbReference type="PANTHER" id="PTHR43552">
    <property type="entry name" value="DIAMINOBUTYRATE--2-OXOGLUTARATE AMINOTRANSFERASE"/>
    <property type="match status" value="1"/>
</dbReference>
<comment type="catalytic activity">
    <reaction evidence="7">
        <text>L-2,4-diaminobutanoate + 2-oxoglutarate = L-aspartate 4-semialdehyde + L-glutamate</text>
        <dbReference type="Rhea" id="RHEA:11160"/>
        <dbReference type="ChEBI" id="CHEBI:16810"/>
        <dbReference type="ChEBI" id="CHEBI:29985"/>
        <dbReference type="ChEBI" id="CHEBI:58761"/>
        <dbReference type="ChEBI" id="CHEBI:537519"/>
        <dbReference type="EC" id="2.6.1.76"/>
    </reaction>
</comment>
<dbReference type="GO" id="GO:0045303">
    <property type="term" value="F:diaminobutyrate-2-oxoglutarate transaminase activity"/>
    <property type="evidence" value="ECO:0007669"/>
    <property type="project" value="UniProtKB-EC"/>
</dbReference>
<dbReference type="InterPro" id="IPR015422">
    <property type="entry name" value="PyrdxlP-dep_Trfase_small"/>
</dbReference>
<dbReference type="InterPro" id="IPR049704">
    <property type="entry name" value="Aminotrans_3_PPA_site"/>
</dbReference>
<gene>
    <name evidence="8" type="primary">ectB</name>
    <name evidence="8" type="ORF">OQ287_04010</name>
</gene>
<protein>
    <recommendedName>
        <fullName evidence="7">Diaminobutyrate--2-oxoglutarate transaminase</fullName>
        <ecNumber evidence="7">2.6.1.76</ecNumber>
    </recommendedName>
    <alternativeName>
        <fullName evidence="7">DABA aminotransferase</fullName>
    </alternativeName>
</protein>
<dbReference type="EMBL" id="JAPIVE010000001">
    <property type="protein sequence ID" value="MCX2523395.1"/>
    <property type="molecule type" value="Genomic_DNA"/>
</dbReference>
<dbReference type="InterPro" id="IPR004637">
    <property type="entry name" value="Dat"/>
</dbReference>
<comment type="similarity">
    <text evidence="2 6">Belongs to the class-III pyridoxal-phosphate-dependent aminotransferase family.</text>
</comment>
<comment type="cofactor">
    <cofactor evidence="1 7">
        <name>pyridoxal 5'-phosphate</name>
        <dbReference type="ChEBI" id="CHEBI:597326"/>
    </cofactor>
</comment>
<dbReference type="Proteomes" id="UP001165678">
    <property type="component" value="Unassembled WGS sequence"/>
</dbReference>
<dbReference type="Gene3D" id="3.90.1150.10">
    <property type="entry name" value="Aspartate Aminotransferase, domain 1"/>
    <property type="match status" value="1"/>
</dbReference>
<dbReference type="EC" id="2.6.1.76" evidence="7"/>
<dbReference type="NCBIfam" id="NF006733">
    <property type="entry name" value="PRK09264.1"/>
    <property type="match status" value="1"/>
</dbReference>
<dbReference type="RefSeq" id="WP_250936819.1">
    <property type="nucleotide sequence ID" value="NZ_JAMLJK010000001.1"/>
</dbReference>
<dbReference type="PANTHER" id="PTHR43552:SF2">
    <property type="entry name" value="DIAMINOBUTYRATE--2-OXOGLUTARATE TRANSAMINASE"/>
    <property type="match status" value="1"/>
</dbReference>
<dbReference type="GO" id="GO:0019491">
    <property type="term" value="P:ectoine biosynthetic process"/>
    <property type="evidence" value="ECO:0007669"/>
    <property type="project" value="InterPro"/>
</dbReference>
<sequence length="420" mass="46585">METEYFENIESNVRTYSRSFPVVFEKAEGARIWQKDGTEYLDFLAGAGTLNYGHSDPDLKKALLDYIESGGIVHALDMWTQAKHDFYKAVEKYLLEPRGMDYKIQLPGPTGTNAVEAALRLARRATGRHNIITFTNGFHGVTMGALATTGNSRFRKAAEIPTLGAQFMPYDGYMGEGVDTLDYLEKTLNDSSSGIDKPAAVFFETVQGEGGINVASIAWMQRLEKICKAHDILMIVDDIQAGCGRTGKFFSFEHAGIMPDIITNSKSLSGYGLPFAMVLMRRDLDVWKKGEYNGTFRGFSFAMVTATAALRKFWSDDTFEKEVQRKGEVVKERYQRLARMISETGHPASERGRGLMRGLDVSTGDMADKITGKAFEKGLIIETCGHDGNVIKCLCSLTITDDELGKALDILEESVREVIS</sequence>
<evidence type="ECO:0000256" key="7">
    <source>
        <dbReference type="RuleBase" id="RU365034"/>
    </source>
</evidence>
<dbReference type="InterPro" id="IPR012773">
    <property type="entry name" value="Ectoine_EctB"/>
</dbReference>
<dbReference type="PIRSF" id="PIRSF000521">
    <property type="entry name" value="Transaminase_4ab_Lys_Orn"/>
    <property type="match status" value="1"/>
</dbReference>
<reference evidence="8" key="1">
    <citation type="submission" date="2022-11" db="EMBL/GenBank/DDBJ databases">
        <title>Larsenimonas rhizosphaerae sp. nov., isolated from a tidal mudflat.</title>
        <authorList>
            <person name="Lee S.D."/>
            <person name="Kim I.S."/>
        </authorList>
    </citation>
    <scope>NUCLEOTIDE SEQUENCE</scope>
    <source>
        <strain evidence="8">GH2-1</strain>
    </source>
</reference>
<dbReference type="NCBIfam" id="TIGR00709">
    <property type="entry name" value="dat"/>
    <property type="match status" value="1"/>
</dbReference>
<dbReference type="Pfam" id="PF00202">
    <property type="entry name" value="Aminotran_3"/>
    <property type="match status" value="1"/>
</dbReference>
<comment type="function">
    <text evidence="7">Catalyzes reversively the conversion of L-aspartate beta-semialdehyde (ASA) to L-2,4-diaminobutyrate (DABA) by transamination with L-glutamate.</text>
</comment>
<evidence type="ECO:0000313" key="9">
    <source>
        <dbReference type="Proteomes" id="UP001165678"/>
    </source>
</evidence>
<evidence type="ECO:0000256" key="5">
    <source>
        <dbReference type="ARBA" id="ARBA00022898"/>
    </source>
</evidence>
<keyword evidence="5 6" id="KW-0663">Pyridoxal phosphate</keyword>
<dbReference type="Gene3D" id="3.40.640.10">
    <property type="entry name" value="Type I PLP-dependent aspartate aminotransferase-like (Major domain)"/>
    <property type="match status" value="1"/>
</dbReference>
<dbReference type="InterPro" id="IPR015421">
    <property type="entry name" value="PyrdxlP-dep_Trfase_major"/>
</dbReference>
<keyword evidence="9" id="KW-1185">Reference proteome</keyword>
<dbReference type="SUPFAM" id="SSF53383">
    <property type="entry name" value="PLP-dependent transferases"/>
    <property type="match status" value="1"/>
</dbReference>
<keyword evidence="3 7" id="KW-0032">Aminotransferase</keyword>
<dbReference type="InterPro" id="IPR005814">
    <property type="entry name" value="Aminotrans_3"/>
</dbReference>